<sequence>MSNWTCCNNENHTPSANLSDTPLLRDFAYKPLFAFLTHFIFIG</sequence>
<dbReference type="EMBL" id="BK059101">
    <property type="protein sequence ID" value="DAE29978.1"/>
    <property type="molecule type" value="Genomic_DNA"/>
</dbReference>
<organism evidence="1">
    <name type="scientific">virus sp. ctE0n6</name>
    <dbReference type="NCBI Taxonomy" id="2827985"/>
    <lineage>
        <taxon>Viruses</taxon>
    </lineage>
</organism>
<reference evidence="1" key="1">
    <citation type="journal article" date="2021" name="Proc. Natl. Acad. Sci. U.S.A.">
        <title>A Catalog of Tens of Thousands of Viruses from Human Metagenomes Reveals Hidden Associations with Chronic Diseases.</title>
        <authorList>
            <person name="Tisza M.J."/>
            <person name="Buck C.B."/>
        </authorList>
    </citation>
    <scope>NUCLEOTIDE SEQUENCE</scope>
    <source>
        <strain evidence="1">CtE0n6</strain>
    </source>
</reference>
<evidence type="ECO:0000313" key="1">
    <source>
        <dbReference type="EMBL" id="DAE29978.1"/>
    </source>
</evidence>
<name>A0A8S5RFS6_9VIRU</name>
<proteinExistence type="predicted"/>
<protein>
    <submittedName>
        <fullName evidence="1">Uncharacterized protein</fullName>
    </submittedName>
</protein>
<accession>A0A8S5RFS6</accession>